<evidence type="ECO:0000313" key="1">
    <source>
        <dbReference type="EMBL" id="QEC67590.1"/>
    </source>
</evidence>
<sequence length="101" mass="12103">MIIYNVTTHVNHTIHEAWLTWMKQIHIPEVMQTKCFIKFQMIRMLEVDETEGATYAVQYYAESKADYNRYIELYAPAFRQSILEKWGNKIIAFRSLMDVVH</sequence>
<keyword evidence="2" id="KW-1185">Reference proteome</keyword>
<accession>A0A5B8V7T0</accession>
<protein>
    <submittedName>
        <fullName evidence="1">DUF4286 family protein</fullName>
    </submittedName>
</protein>
<gene>
    <name evidence="1" type="ORF">FRZ67_09920</name>
</gene>
<name>A0A5B8V7T0_9BACT</name>
<reference evidence="1 2" key="1">
    <citation type="journal article" date="2016" name="Int. J. Syst. Evol. Microbiol.">
        <title>Panacibacter ginsenosidivorans gen. nov., sp. nov., with ginsenoside converting activity isolated from soil of a ginseng field.</title>
        <authorList>
            <person name="Siddiqi M.Z."/>
            <person name="Muhammad Shafi S."/>
            <person name="Choi K.D."/>
            <person name="Im W.T."/>
        </authorList>
    </citation>
    <scope>NUCLEOTIDE SEQUENCE [LARGE SCALE GENOMIC DNA]</scope>
    <source>
        <strain evidence="1 2">Gsoil1550</strain>
    </source>
</reference>
<dbReference type="EMBL" id="CP042435">
    <property type="protein sequence ID" value="QEC67590.1"/>
    <property type="molecule type" value="Genomic_DNA"/>
</dbReference>
<proteinExistence type="predicted"/>
<dbReference type="Proteomes" id="UP000321533">
    <property type="component" value="Chromosome"/>
</dbReference>
<dbReference type="KEGG" id="pgin:FRZ67_09920"/>
<dbReference type="AlphaFoldDB" id="A0A5B8V7T0"/>
<evidence type="ECO:0000313" key="2">
    <source>
        <dbReference type="Proteomes" id="UP000321533"/>
    </source>
</evidence>
<dbReference type="RefSeq" id="WP_147189397.1">
    <property type="nucleotide sequence ID" value="NZ_CP042435.1"/>
</dbReference>
<organism evidence="1 2">
    <name type="scientific">Panacibacter ginsenosidivorans</name>
    <dbReference type="NCBI Taxonomy" id="1813871"/>
    <lineage>
        <taxon>Bacteria</taxon>
        <taxon>Pseudomonadati</taxon>
        <taxon>Bacteroidota</taxon>
        <taxon>Chitinophagia</taxon>
        <taxon>Chitinophagales</taxon>
        <taxon>Chitinophagaceae</taxon>
        <taxon>Panacibacter</taxon>
    </lineage>
</organism>
<dbReference type="Pfam" id="PF14114">
    <property type="entry name" value="DUF4286"/>
    <property type="match status" value="1"/>
</dbReference>
<dbReference type="OrthoDB" id="1121837at2"/>
<dbReference type="InterPro" id="IPR025563">
    <property type="entry name" value="DUF4286"/>
</dbReference>